<evidence type="ECO:0000256" key="4">
    <source>
        <dbReference type="ARBA" id="ARBA00022525"/>
    </source>
</evidence>
<dbReference type="SUPFAM" id="SSF47266">
    <property type="entry name" value="4-helical cytokines"/>
    <property type="match status" value="1"/>
</dbReference>
<evidence type="ECO:0000313" key="8">
    <source>
        <dbReference type="Proteomes" id="UP000504632"/>
    </source>
</evidence>
<dbReference type="InterPro" id="IPR002069">
    <property type="entry name" value="Interferon_gamma"/>
</dbReference>
<dbReference type="GO" id="GO:0005615">
    <property type="term" value="C:extracellular space"/>
    <property type="evidence" value="ECO:0007669"/>
    <property type="project" value="UniProtKB-KW"/>
</dbReference>
<comment type="subcellular location">
    <subcellularLocation>
        <location evidence="1">Secreted</location>
    </subcellularLocation>
</comment>
<dbReference type="InterPro" id="IPR009079">
    <property type="entry name" value="4_helix_cytokine-like_core"/>
</dbReference>
<dbReference type="Pfam" id="PF00714">
    <property type="entry name" value="IFN-gamma"/>
    <property type="match status" value="1"/>
</dbReference>
<evidence type="ECO:0000313" key="9">
    <source>
        <dbReference type="RefSeq" id="XP_030624199.1"/>
    </source>
</evidence>
<dbReference type="GO" id="GO:0005133">
    <property type="term" value="F:type II interferon receptor binding"/>
    <property type="evidence" value="ECO:0007669"/>
    <property type="project" value="InterPro"/>
</dbReference>
<keyword evidence="7" id="KW-0732">Signal</keyword>
<keyword evidence="8" id="KW-1185">Reference proteome</keyword>
<dbReference type="AlphaFoldDB" id="A0A6J2UVW3"/>
<feature type="compositionally biased region" description="Basic residues" evidence="6">
    <location>
        <begin position="142"/>
        <end position="154"/>
    </location>
</feature>
<dbReference type="Proteomes" id="UP000504632">
    <property type="component" value="Chromosome 1"/>
</dbReference>
<organism evidence="8 9">
    <name type="scientific">Chanos chanos</name>
    <name type="common">Milkfish</name>
    <name type="synonym">Mugil chanos</name>
    <dbReference type="NCBI Taxonomy" id="29144"/>
    <lineage>
        <taxon>Eukaryota</taxon>
        <taxon>Metazoa</taxon>
        <taxon>Chordata</taxon>
        <taxon>Craniata</taxon>
        <taxon>Vertebrata</taxon>
        <taxon>Euteleostomi</taxon>
        <taxon>Actinopterygii</taxon>
        <taxon>Neopterygii</taxon>
        <taxon>Teleostei</taxon>
        <taxon>Ostariophysi</taxon>
        <taxon>Gonorynchiformes</taxon>
        <taxon>Chanidae</taxon>
        <taxon>Chanos</taxon>
    </lineage>
</organism>
<evidence type="ECO:0000256" key="7">
    <source>
        <dbReference type="SAM" id="SignalP"/>
    </source>
</evidence>
<accession>A0A6J2UVW3</accession>
<proteinExistence type="inferred from homology"/>
<dbReference type="Gene3D" id="1.20.1250.10">
    <property type="match status" value="1"/>
</dbReference>
<evidence type="ECO:0000256" key="5">
    <source>
        <dbReference type="ARBA" id="ARBA00023180"/>
    </source>
</evidence>
<keyword evidence="5" id="KW-0325">Glycoprotein</keyword>
<evidence type="ECO:0000256" key="1">
    <source>
        <dbReference type="ARBA" id="ARBA00004613"/>
    </source>
</evidence>
<dbReference type="PANTHER" id="PTHR11419:SF0">
    <property type="entry name" value="INTERFERON GAMMA"/>
    <property type="match status" value="1"/>
</dbReference>
<dbReference type="PANTHER" id="PTHR11419">
    <property type="entry name" value="INTERFERON GAMMA"/>
    <property type="match status" value="1"/>
</dbReference>
<evidence type="ECO:0000256" key="3">
    <source>
        <dbReference type="ARBA" id="ARBA00022514"/>
    </source>
</evidence>
<evidence type="ECO:0000256" key="6">
    <source>
        <dbReference type="SAM" id="MobiDB-lite"/>
    </source>
</evidence>
<keyword evidence="4" id="KW-0964">Secreted</keyword>
<protein>
    <submittedName>
        <fullName evidence="9">Interferon gamma</fullName>
    </submittedName>
</protein>
<dbReference type="GO" id="GO:0006955">
    <property type="term" value="P:immune response"/>
    <property type="evidence" value="ECO:0007669"/>
    <property type="project" value="InterPro"/>
</dbReference>
<keyword evidence="3" id="KW-0202">Cytokine</keyword>
<feature type="signal peptide" evidence="7">
    <location>
        <begin position="1"/>
        <end position="23"/>
    </location>
</feature>
<feature type="region of interest" description="Disordered" evidence="6">
    <location>
        <begin position="129"/>
        <end position="154"/>
    </location>
</feature>
<dbReference type="RefSeq" id="XP_030624199.1">
    <property type="nucleotide sequence ID" value="XM_030768339.1"/>
</dbReference>
<name>A0A6J2UVW3_CHACN</name>
<evidence type="ECO:0000256" key="2">
    <source>
        <dbReference type="ARBA" id="ARBA00007566"/>
    </source>
</evidence>
<gene>
    <name evidence="9" type="primary">ifng1</name>
</gene>
<sequence length="154" mass="17984">MVQQRDLALFLGVCLLTFGSALSFSSSIPKNLEEKIEKLKENDQKFLMNIILDVYERIFGNMQSQSLNENGDLEYVKRKVTELQKAYFKDKVEDLRTYVEELLAIKVDDIAVQRKALFELKSIYRNASELGKNHPTRPNQGKSRRRRGTKRQRL</sequence>
<dbReference type="GeneID" id="115807357"/>
<reference evidence="9" key="1">
    <citation type="submission" date="2025-08" db="UniProtKB">
        <authorList>
            <consortium name="RefSeq"/>
        </authorList>
    </citation>
    <scope>IDENTIFICATION</scope>
</reference>
<dbReference type="OrthoDB" id="8957647at2759"/>
<comment type="similarity">
    <text evidence="2">Belongs to the type II (or gamma) interferon family.</text>
</comment>
<feature type="chain" id="PRO_5027038562" evidence="7">
    <location>
        <begin position="24"/>
        <end position="154"/>
    </location>
</feature>
<dbReference type="InParanoid" id="A0A6J2UVW3"/>
<dbReference type="CTD" id="405790"/>
<dbReference type="GO" id="GO:0005125">
    <property type="term" value="F:cytokine activity"/>
    <property type="evidence" value="ECO:0007669"/>
    <property type="project" value="UniProtKB-KW"/>
</dbReference>